<dbReference type="Proteomes" id="UP000217790">
    <property type="component" value="Unassembled WGS sequence"/>
</dbReference>
<keyword evidence="2" id="KW-1185">Reference proteome</keyword>
<dbReference type="AlphaFoldDB" id="A0A2H3DDE6"/>
<gene>
    <name evidence="1" type="ORF">ARMGADRAFT_973468</name>
</gene>
<proteinExistence type="predicted"/>
<organism evidence="1 2">
    <name type="scientific">Armillaria gallica</name>
    <name type="common">Bulbous honey fungus</name>
    <name type="synonym">Armillaria bulbosa</name>
    <dbReference type="NCBI Taxonomy" id="47427"/>
    <lineage>
        <taxon>Eukaryota</taxon>
        <taxon>Fungi</taxon>
        <taxon>Dikarya</taxon>
        <taxon>Basidiomycota</taxon>
        <taxon>Agaricomycotina</taxon>
        <taxon>Agaricomycetes</taxon>
        <taxon>Agaricomycetidae</taxon>
        <taxon>Agaricales</taxon>
        <taxon>Marasmiineae</taxon>
        <taxon>Physalacriaceae</taxon>
        <taxon>Armillaria</taxon>
    </lineage>
</organism>
<dbReference type="InParanoid" id="A0A2H3DDE6"/>
<evidence type="ECO:0000313" key="1">
    <source>
        <dbReference type="EMBL" id="PBK85506.1"/>
    </source>
</evidence>
<accession>A0A2H3DDE6</accession>
<evidence type="ECO:0008006" key="3">
    <source>
        <dbReference type="Google" id="ProtNLM"/>
    </source>
</evidence>
<evidence type="ECO:0000313" key="2">
    <source>
        <dbReference type="Proteomes" id="UP000217790"/>
    </source>
</evidence>
<dbReference type="OrthoDB" id="10297129at2759"/>
<sequence length="646" mass="73202">MEETSYGGTFKSDWNCNTSTSSKSDEVLLDPSGRSTADNADSILEVVADLSSSSMPESLSEYQNLQSGTAALETEQALVFNDSSNKFSSPAVIEFLVLTEMFTCYDSVTAFTETGQAESSIKVPLQQAYYIGQKPIIHSSLADTPCTTLGISGLLLQLNVILQISYTLETPSISSLLEDCILKNYDFGTAYSHLHRVWSTDDPSTIEAKLCKYEQEDQERRQNALVGNQIINPRLPPQCVWDLYSNRVVSWGIARKYRLQPISHAWMDEKNRVDVWTPINGKEWPVPIPKDANLNLNRIELLNLGLEYTWLDVLCLRQKGGKREDLRVEEWKLDVPTIGWVYICADQVVIYLSGLGRPLSFKDGDLESDQCWFRHAWTVQEVGKKRIIAGDTPDGPMHAKPIDKEGNYRTEILTAFHKHLGSVKSSQGVFCALADMQKRVSTNPVDKVMGLAFPLHLTTIPPYYEGRSLEDAWMALINSMDSSCHIDFFFLYPEVGHGYKKWRPTWEQLMTKSLPADILCYGNVEHNDNTDDDWYEGYCIEKGFVQGLNIESAEGVDRHGELLIEDTEETMHTFKIYATHQYLILKDSYTLLGVQKSDSESLTCWAVGRRLPGQRFEKVSVFTMSDLEGKRLKDMNLDIKFRNILL</sequence>
<name>A0A2H3DDE6_ARMGA</name>
<protein>
    <recommendedName>
        <fullName evidence="3">Heterokaryon incompatibility domain-containing protein</fullName>
    </recommendedName>
</protein>
<dbReference type="EMBL" id="KZ293690">
    <property type="protein sequence ID" value="PBK85506.1"/>
    <property type="molecule type" value="Genomic_DNA"/>
</dbReference>
<reference evidence="2" key="1">
    <citation type="journal article" date="2017" name="Nat. Ecol. Evol.">
        <title>Genome expansion and lineage-specific genetic innovations in the forest pathogenic fungi Armillaria.</title>
        <authorList>
            <person name="Sipos G."/>
            <person name="Prasanna A.N."/>
            <person name="Walter M.C."/>
            <person name="O'Connor E."/>
            <person name="Balint B."/>
            <person name="Krizsan K."/>
            <person name="Kiss B."/>
            <person name="Hess J."/>
            <person name="Varga T."/>
            <person name="Slot J."/>
            <person name="Riley R."/>
            <person name="Boka B."/>
            <person name="Rigling D."/>
            <person name="Barry K."/>
            <person name="Lee J."/>
            <person name="Mihaltcheva S."/>
            <person name="LaButti K."/>
            <person name="Lipzen A."/>
            <person name="Waldron R."/>
            <person name="Moloney N.M."/>
            <person name="Sperisen C."/>
            <person name="Kredics L."/>
            <person name="Vagvoelgyi C."/>
            <person name="Patrignani A."/>
            <person name="Fitzpatrick D."/>
            <person name="Nagy I."/>
            <person name="Doyle S."/>
            <person name="Anderson J.B."/>
            <person name="Grigoriev I.V."/>
            <person name="Gueldener U."/>
            <person name="Muensterkoetter M."/>
            <person name="Nagy L.G."/>
        </authorList>
    </citation>
    <scope>NUCLEOTIDE SEQUENCE [LARGE SCALE GENOMIC DNA]</scope>
    <source>
        <strain evidence="2">Ar21-2</strain>
    </source>
</reference>